<protein>
    <submittedName>
        <fullName evidence="12">Peptidase domain-containing ABC transporter</fullName>
    </submittedName>
</protein>
<dbReference type="PROSITE" id="PS50893">
    <property type="entry name" value="ABC_TRANSPORTER_2"/>
    <property type="match status" value="1"/>
</dbReference>
<evidence type="ECO:0000259" key="11">
    <source>
        <dbReference type="PROSITE" id="PS50990"/>
    </source>
</evidence>
<feature type="domain" description="Peptidase C39" evidence="11">
    <location>
        <begin position="20"/>
        <end position="139"/>
    </location>
</feature>
<dbReference type="Pfam" id="PF00005">
    <property type="entry name" value="ABC_tran"/>
    <property type="match status" value="1"/>
</dbReference>
<keyword evidence="6 8" id="KW-1133">Transmembrane helix</keyword>
<evidence type="ECO:0000256" key="3">
    <source>
        <dbReference type="ARBA" id="ARBA00022692"/>
    </source>
</evidence>
<dbReference type="InterPro" id="IPR003439">
    <property type="entry name" value="ABC_transporter-like_ATP-bd"/>
</dbReference>
<evidence type="ECO:0000256" key="2">
    <source>
        <dbReference type="ARBA" id="ARBA00022475"/>
    </source>
</evidence>
<feature type="domain" description="ABC transporter" evidence="9">
    <location>
        <begin position="487"/>
        <end position="720"/>
    </location>
</feature>
<evidence type="ECO:0000259" key="9">
    <source>
        <dbReference type="PROSITE" id="PS50893"/>
    </source>
</evidence>
<feature type="transmembrane region" description="Helical" evidence="8">
    <location>
        <begin position="395"/>
        <end position="417"/>
    </location>
</feature>
<evidence type="ECO:0000256" key="7">
    <source>
        <dbReference type="ARBA" id="ARBA00023136"/>
    </source>
</evidence>
<proteinExistence type="predicted"/>
<dbReference type="InterPro" id="IPR036640">
    <property type="entry name" value="ABC1_TM_sf"/>
</dbReference>
<dbReference type="InterPro" id="IPR011527">
    <property type="entry name" value="ABC1_TM_dom"/>
</dbReference>
<dbReference type="CDD" id="cd02419">
    <property type="entry name" value="Peptidase_C39C"/>
    <property type="match status" value="1"/>
</dbReference>
<evidence type="ECO:0000256" key="4">
    <source>
        <dbReference type="ARBA" id="ARBA00022741"/>
    </source>
</evidence>
<evidence type="ECO:0000256" key="5">
    <source>
        <dbReference type="ARBA" id="ARBA00022840"/>
    </source>
</evidence>
<dbReference type="Proteomes" id="UP001205861">
    <property type="component" value="Unassembled WGS sequence"/>
</dbReference>
<keyword evidence="3 8" id="KW-0812">Transmembrane</keyword>
<dbReference type="InterPro" id="IPR005074">
    <property type="entry name" value="Peptidase_C39"/>
</dbReference>
<dbReference type="SUPFAM" id="SSF90123">
    <property type="entry name" value="ABC transporter transmembrane region"/>
    <property type="match status" value="1"/>
</dbReference>
<dbReference type="Pfam" id="PF00664">
    <property type="entry name" value="ABC_membrane"/>
    <property type="match status" value="1"/>
</dbReference>
<evidence type="ECO:0000256" key="1">
    <source>
        <dbReference type="ARBA" id="ARBA00004651"/>
    </source>
</evidence>
<dbReference type="InterPro" id="IPR003593">
    <property type="entry name" value="AAA+_ATPase"/>
</dbReference>
<keyword evidence="13" id="KW-1185">Reference proteome</keyword>
<organism evidence="12 13">
    <name type="scientific">Massilia solisilvae</name>
    <dbReference type="NCBI Taxonomy" id="1811225"/>
    <lineage>
        <taxon>Bacteria</taxon>
        <taxon>Pseudomonadati</taxon>
        <taxon>Pseudomonadota</taxon>
        <taxon>Betaproteobacteria</taxon>
        <taxon>Burkholderiales</taxon>
        <taxon>Oxalobacteraceae</taxon>
        <taxon>Telluria group</taxon>
        <taxon>Massilia</taxon>
    </lineage>
</organism>
<dbReference type="PROSITE" id="PS50990">
    <property type="entry name" value="PEPTIDASE_C39"/>
    <property type="match status" value="1"/>
</dbReference>
<comment type="caution">
    <text evidence="12">The sequence shown here is derived from an EMBL/GenBank/DDBJ whole genome shotgun (WGS) entry which is preliminary data.</text>
</comment>
<keyword evidence="4" id="KW-0547">Nucleotide-binding</keyword>
<dbReference type="Gene3D" id="3.40.50.300">
    <property type="entry name" value="P-loop containing nucleotide triphosphate hydrolases"/>
    <property type="match status" value="1"/>
</dbReference>
<dbReference type="Pfam" id="PF03412">
    <property type="entry name" value="Peptidase_C39"/>
    <property type="match status" value="1"/>
</dbReference>
<evidence type="ECO:0000313" key="12">
    <source>
        <dbReference type="EMBL" id="MCS0606777.1"/>
    </source>
</evidence>
<gene>
    <name evidence="12" type="ORF">NX773_01185</name>
</gene>
<dbReference type="CDD" id="cd03246">
    <property type="entry name" value="ABCC_Protease_Secretion"/>
    <property type="match status" value="1"/>
</dbReference>
<dbReference type="SUPFAM" id="SSF52540">
    <property type="entry name" value="P-loop containing nucleoside triphosphate hydrolases"/>
    <property type="match status" value="1"/>
</dbReference>
<dbReference type="SMART" id="SM00382">
    <property type="entry name" value="AAA"/>
    <property type="match status" value="1"/>
</dbReference>
<dbReference type="EMBL" id="JANUGV010000001">
    <property type="protein sequence ID" value="MCS0606777.1"/>
    <property type="molecule type" value="Genomic_DNA"/>
</dbReference>
<dbReference type="CDD" id="cd18567">
    <property type="entry name" value="ABC_6TM_CvaB_RaxB_like"/>
    <property type="match status" value="1"/>
</dbReference>
<dbReference type="InterPro" id="IPR039421">
    <property type="entry name" value="Type_1_exporter"/>
</dbReference>
<dbReference type="Gene3D" id="3.90.70.10">
    <property type="entry name" value="Cysteine proteinases"/>
    <property type="match status" value="1"/>
</dbReference>
<dbReference type="InterPro" id="IPR027417">
    <property type="entry name" value="P-loop_NTPase"/>
</dbReference>
<keyword evidence="5" id="KW-0067">ATP-binding</keyword>
<feature type="transmembrane region" description="Helical" evidence="8">
    <location>
        <begin position="207"/>
        <end position="235"/>
    </location>
</feature>
<dbReference type="RefSeq" id="WP_258854579.1">
    <property type="nucleotide sequence ID" value="NZ_JANUGV010000001.1"/>
</dbReference>
<accession>A0ABT2BE22</accession>
<dbReference type="PROSITE" id="PS00211">
    <property type="entry name" value="ABC_TRANSPORTER_1"/>
    <property type="match status" value="1"/>
</dbReference>
<dbReference type="Gene3D" id="1.20.1560.10">
    <property type="entry name" value="ABC transporter type 1, transmembrane domain"/>
    <property type="match status" value="1"/>
</dbReference>
<dbReference type="PANTHER" id="PTHR24221">
    <property type="entry name" value="ATP-BINDING CASSETTE SUB-FAMILY B"/>
    <property type="match status" value="1"/>
</dbReference>
<evidence type="ECO:0000313" key="13">
    <source>
        <dbReference type="Proteomes" id="UP001205861"/>
    </source>
</evidence>
<keyword evidence="7 8" id="KW-0472">Membrane</keyword>
<name>A0ABT2BE22_9BURK</name>
<dbReference type="PROSITE" id="PS50929">
    <property type="entry name" value="ABC_TM1F"/>
    <property type="match status" value="1"/>
</dbReference>
<dbReference type="PANTHER" id="PTHR24221:SF606">
    <property type="entry name" value="COLICIN V SECRETION-PROCESSING ATP-BINDING PROTEIN"/>
    <property type="match status" value="1"/>
</dbReference>
<evidence type="ECO:0000256" key="8">
    <source>
        <dbReference type="SAM" id="Phobius"/>
    </source>
</evidence>
<dbReference type="InterPro" id="IPR033838">
    <property type="entry name" value="CvaB_peptidase"/>
</dbReference>
<reference evidence="12 13" key="1">
    <citation type="submission" date="2022-08" db="EMBL/GenBank/DDBJ databases">
        <title>Reclassification of Massilia species as members of the genera Telluria, Duganella, Pseudoduganella, Mokoshia gen. nov. and Zemynaea gen. nov. using orthogonal and non-orthogonal genome-based approaches.</title>
        <authorList>
            <person name="Bowman J.P."/>
        </authorList>
    </citation>
    <scope>NUCLEOTIDE SEQUENCE [LARGE SCALE GENOMIC DNA]</scope>
    <source>
        <strain evidence="12 13">JCM 31607</strain>
    </source>
</reference>
<feature type="transmembrane region" description="Helical" evidence="8">
    <location>
        <begin position="173"/>
        <end position="195"/>
    </location>
</feature>
<sequence>MVRFNKLHFGIGRQLPLILQTEATECGLACLAMISGFHGYRADLRSLRNRFSVSLKGTTLGGLIDIAKHLNLHARPLKLDLEHLRELRLPCVLHWNFSHFVVLKSVGQRQITIHDPAEGLRQISWHELSESFTGVALEAWPDGQFRPEDQRQRLKLRQLLGHVQGLWASCTQVLVLALALEVFTLLSPFFLQWVIDNVIVSGDRDLLTTLAIGFGLLMLMQQVVCSIRAWVLIYLGTTLNFQWRSNVFSHLVRLPVQYFEKRHLGDVVSRFSSIDLIQRTLTTSFLEGILDGLMTVVTLIMMFLYSVPLGSVATITIFLYLAFRWAWYRPLRHATEEQIVHAARQQSHFLETVRGVKAIKLFQRQDERHASWLALVVDQINAELRTQKLQVVYKIFNGLIFGVENILIVWLGARLVLDGSFTVGVLMAFNAYKSQFDNRVSALVDKYFEVKMLQVQGERLADIVFTEPEAIEAEHPHVDVGRIDPSITVQSIYYRYADHESFVLDDVSFSVEAGESLAIVGPSGCGKTTLINIMLGLISPTGGEILIGGIPLKQIGVEQFRKLVGTVVQDDVLFAGSISDNISFFDPNRDLAWIIECAQRASIAADIALMPMGYNTLVGDMGTVLSGGQKQRILLARALYKRPRILFLDEATSHLDIVNEQQVNQAVQALNITRVIIAHRAETIASASRVIVLSSGKVAQDRDIRQMNALADSEGYNHCLATDYCSGPT</sequence>
<evidence type="ECO:0000256" key="6">
    <source>
        <dbReference type="ARBA" id="ARBA00022989"/>
    </source>
</evidence>
<feature type="domain" description="ABC transmembrane type-1" evidence="10">
    <location>
        <begin position="173"/>
        <end position="432"/>
    </location>
</feature>
<comment type="subcellular location">
    <subcellularLocation>
        <location evidence="1">Cell membrane</location>
        <topology evidence="1">Multi-pass membrane protein</topology>
    </subcellularLocation>
</comment>
<keyword evidence="2" id="KW-1003">Cell membrane</keyword>
<dbReference type="InterPro" id="IPR017871">
    <property type="entry name" value="ABC_transporter-like_CS"/>
</dbReference>
<feature type="transmembrane region" description="Helical" evidence="8">
    <location>
        <begin position="293"/>
        <end position="323"/>
    </location>
</feature>
<evidence type="ECO:0000259" key="10">
    <source>
        <dbReference type="PROSITE" id="PS50929"/>
    </source>
</evidence>